<name>A0ABU9SWZ4_9ALTE</name>
<evidence type="ECO:0000256" key="2">
    <source>
        <dbReference type="ARBA" id="ARBA00034247"/>
    </source>
</evidence>
<evidence type="ECO:0000256" key="3">
    <source>
        <dbReference type="PROSITE-ProRule" id="PRU00339"/>
    </source>
</evidence>
<dbReference type="SUPFAM" id="SSF48452">
    <property type="entry name" value="TPR-like"/>
    <property type="match status" value="2"/>
</dbReference>
<dbReference type="SMART" id="SM00028">
    <property type="entry name" value="TPR"/>
    <property type="match status" value="4"/>
</dbReference>
<dbReference type="CDD" id="cd01949">
    <property type="entry name" value="GGDEF"/>
    <property type="match status" value="1"/>
</dbReference>
<dbReference type="NCBIfam" id="TIGR00254">
    <property type="entry name" value="GGDEF"/>
    <property type="match status" value="1"/>
</dbReference>
<evidence type="ECO:0000256" key="1">
    <source>
        <dbReference type="ARBA" id="ARBA00012528"/>
    </source>
</evidence>
<dbReference type="EMBL" id="JBBMQS010000007">
    <property type="protein sequence ID" value="MEM5498379.1"/>
    <property type="molecule type" value="Genomic_DNA"/>
</dbReference>
<comment type="catalytic activity">
    <reaction evidence="2">
        <text>2 GTP = 3',3'-c-di-GMP + 2 diphosphate</text>
        <dbReference type="Rhea" id="RHEA:24898"/>
        <dbReference type="ChEBI" id="CHEBI:33019"/>
        <dbReference type="ChEBI" id="CHEBI:37565"/>
        <dbReference type="ChEBI" id="CHEBI:58805"/>
        <dbReference type="EC" id="2.7.7.65"/>
    </reaction>
</comment>
<dbReference type="InterPro" id="IPR019734">
    <property type="entry name" value="TPR_rpt"/>
</dbReference>
<feature type="transmembrane region" description="Helical" evidence="4">
    <location>
        <begin position="417"/>
        <end position="438"/>
    </location>
</feature>
<dbReference type="GO" id="GO:0052621">
    <property type="term" value="F:diguanylate cyclase activity"/>
    <property type="evidence" value="ECO:0007669"/>
    <property type="project" value="UniProtKB-EC"/>
</dbReference>
<dbReference type="InterPro" id="IPR000160">
    <property type="entry name" value="GGDEF_dom"/>
</dbReference>
<reference evidence="6 7" key="1">
    <citation type="submission" date="2024-03" db="EMBL/GenBank/DDBJ databases">
        <title>Community enrichment and isolation of bacterial strains for fucoidan degradation.</title>
        <authorList>
            <person name="Sichert A."/>
        </authorList>
    </citation>
    <scope>NUCLEOTIDE SEQUENCE [LARGE SCALE GENOMIC DNA]</scope>
    <source>
        <strain evidence="6 7">AS12</strain>
    </source>
</reference>
<feature type="repeat" description="TPR" evidence="3">
    <location>
        <begin position="177"/>
        <end position="210"/>
    </location>
</feature>
<comment type="caution">
    <text evidence="6">The sequence shown here is derived from an EMBL/GenBank/DDBJ whole genome shotgun (WGS) entry which is preliminary data.</text>
</comment>
<accession>A0ABU9SWZ4</accession>
<dbReference type="PANTHER" id="PTHR45138">
    <property type="entry name" value="REGULATORY COMPONENTS OF SENSORY TRANSDUCTION SYSTEM"/>
    <property type="match status" value="1"/>
</dbReference>
<dbReference type="Gene3D" id="1.25.40.10">
    <property type="entry name" value="Tetratricopeptide repeat domain"/>
    <property type="match status" value="2"/>
</dbReference>
<keyword evidence="6" id="KW-0808">Transferase</keyword>
<keyword evidence="4" id="KW-0472">Membrane</keyword>
<dbReference type="InterPro" id="IPR050469">
    <property type="entry name" value="Diguanylate_Cyclase"/>
</dbReference>
<keyword evidence="4" id="KW-1133">Transmembrane helix</keyword>
<evidence type="ECO:0000256" key="4">
    <source>
        <dbReference type="SAM" id="Phobius"/>
    </source>
</evidence>
<dbReference type="Pfam" id="PF00990">
    <property type="entry name" value="GGDEF"/>
    <property type="match status" value="1"/>
</dbReference>
<protein>
    <recommendedName>
        <fullName evidence="1">diguanylate cyclase</fullName>
        <ecNumber evidence="1">2.7.7.65</ecNumber>
    </recommendedName>
</protein>
<dbReference type="Gene3D" id="3.30.70.270">
    <property type="match status" value="1"/>
</dbReference>
<evidence type="ECO:0000313" key="7">
    <source>
        <dbReference type="Proteomes" id="UP001461163"/>
    </source>
</evidence>
<dbReference type="InterPro" id="IPR043128">
    <property type="entry name" value="Rev_trsase/Diguanyl_cyclase"/>
</dbReference>
<proteinExistence type="predicted"/>
<keyword evidence="3" id="KW-0802">TPR repeat</keyword>
<dbReference type="EC" id="2.7.7.65" evidence="1"/>
<sequence length="619" mass="69087">MLIFSGVANVFAAQAVVYSFSDEYQSLTSRLTTEPQRVLTELTNSAPQRDASNAVKAEYYAILSDTYYALTYPQKAIESAQKGLSFITEESEPWLYHNLKLIEATAIEMAGAPIDALLAVNKAVAWAQDNHNEETYILALYVRGLLFTSLNEYSGAAENFLEAYSLSTQYTGKISKANIAGMIGVMYENRGDYKLAIPYYAEAVAHARKNNEPLNLSIVLFGLGSANFRAGNIDLGETQLIESADIARSLDDSQGVGYALKQLAKISIKKQDYALAEKRLKRAAEIFADSENRPIDFQISKSLFEVALATGELDKAERHRDRAKEFLNPTTMPSDTIEIEQLEAELAAAQGDLAVAYAHMQQALTLSSEYHATRNSEQLHRLRAIYRVRASEQENKILEHQNRLQRFALNAQEQRNVYLWAFLGILLLVCCLLAVMVYRVKAQSKALTKLAITDDLTGLYNRRHIIEQLERQVNAANRYKYDLCVAIIDLDFFKKINDSYGHAVGDRVLIEFSNICSKNLRQSDIIGRIGGEEFLVILPHTNLQDGYNALDGLRHKISMVSNVIDIKDLSISASIGLTFTTDGRESMQLMADADTALYQAKTLGRDQVVIHPQSTPVNS</sequence>
<dbReference type="InterPro" id="IPR011990">
    <property type="entry name" value="TPR-like_helical_dom_sf"/>
</dbReference>
<evidence type="ECO:0000313" key="6">
    <source>
        <dbReference type="EMBL" id="MEM5498379.1"/>
    </source>
</evidence>
<organism evidence="6 7">
    <name type="scientific">Paraglaciecola mesophila</name>
    <dbReference type="NCBI Taxonomy" id="197222"/>
    <lineage>
        <taxon>Bacteria</taxon>
        <taxon>Pseudomonadati</taxon>
        <taxon>Pseudomonadota</taxon>
        <taxon>Gammaproteobacteria</taxon>
        <taxon>Alteromonadales</taxon>
        <taxon>Alteromonadaceae</taxon>
        <taxon>Paraglaciecola</taxon>
    </lineage>
</organism>
<keyword evidence="4" id="KW-0812">Transmembrane</keyword>
<dbReference type="PANTHER" id="PTHR45138:SF9">
    <property type="entry name" value="DIGUANYLATE CYCLASE DGCM-RELATED"/>
    <property type="match status" value="1"/>
</dbReference>
<dbReference type="PROSITE" id="PS50887">
    <property type="entry name" value="GGDEF"/>
    <property type="match status" value="1"/>
</dbReference>
<dbReference type="Proteomes" id="UP001461163">
    <property type="component" value="Unassembled WGS sequence"/>
</dbReference>
<dbReference type="SMART" id="SM00267">
    <property type="entry name" value="GGDEF"/>
    <property type="match status" value="1"/>
</dbReference>
<dbReference type="RefSeq" id="WP_342881984.1">
    <property type="nucleotide sequence ID" value="NZ_JBBMQS010000007.1"/>
</dbReference>
<gene>
    <name evidence="6" type="ORF">WNY77_13295</name>
</gene>
<keyword evidence="7" id="KW-1185">Reference proteome</keyword>
<dbReference type="InterPro" id="IPR029787">
    <property type="entry name" value="Nucleotide_cyclase"/>
</dbReference>
<feature type="domain" description="GGDEF" evidence="5">
    <location>
        <begin position="481"/>
        <end position="613"/>
    </location>
</feature>
<evidence type="ECO:0000259" key="5">
    <source>
        <dbReference type="PROSITE" id="PS50887"/>
    </source>
</evidence>
<keyword evidence="6" id="KW-0548">Nucleotidyltransferase</keyword>
<dbReference type="SUPFAM" id="SSF55073">
    <property type="entry name" value="Nucleotide cyclase"/>
    <property type="match status" value="1"/>
</dbReference>
<dbReference type="PROSITE" id="PS50005">
    <property type="entry name" value="TPR"/>
    <property type="match status" value="1"/>
</dbReference>